<evidence type="ECO:0000313" key="1">
    <source>
        <dbReference type="EMBL" id="RNB75723.1"/>
    </source>
</evidence>
<evidence type="ECO:0000313" key="2">
    <source>
        <dbReference type="Proteomes" id="UP000282028"/>
    </source>
</evidence>
<evidence type="ECO:0008006" key="3">
    <source>
        <dbReference type="Google" id="ProtNLM"/>
    </source>
</evidence>
<accession>A0A3M8CJF0</accession>
<dbReference type="OrthoDB" id="1756859at2"/>
<keyword evidence="2" id="KW-1185">Reference proteome</keyword>
<gene>
    <name evidence="1" type="ORF">EDM52_04690</name>
</gene>
<dbReference type="InterPro" id="IPR009303">
    <property type="entry name" value="DUF960"/>
</dbReference>
<dbReference type="Gene3D" id="3.10.450.150">
    <property type="entry name" value="enterococcus faecalis protein"/>
    <property type="match status" value="1"/>
</dbReference>
<comment type="caution">
    <text evidence="1">The sequence shown here is derived from an EMBL/GenBank/DDBJ whole genome shotgun (WGS) entry which is preliminary data.</text>
</comment>
<dbReference type="EMBL" id="RHHR01000009">
    <property type="protein sequence ID" value="RNB75723.1"/>
    <property type="molecule type" value="Genomic_DNA"/>
</dbReference>
<dbReference type="AlphaFoldDB" id="A0A3M8CJF0"/>
<protein>
    <recommendedName>
        <fullName evidence="3">DUF960 domain-containing protein</fullName>
    </recommendedName>
</protein>
<reference evidence="1 2" key="1">
    <citation type="submission" date="2018-10" db="EMBL/GenBank/DDBJ databases">
        <title>Phylogenomics of Brevibacillus.</title>
        <authorList>
            <person name="Dunlap C."/>
        </authorList>
    </citation>
    <scope>NUCLEOTIDE SEQUENCE [LARGE SCALE GENOMIC DNA]</scope>
    <source>
        <strain evidence="1 2">JCM 12215</strain>
    </source>
</reference>
<dbReference type="Proteomes" id="UP000282028">
    <property type="component" value="Unassembled WGS sequence"/>
</dbReference>
<proteinExistence type="predicted"/>
<name>A0A3M8CJF0_9BACL</name>
<dbReference type="Pfam" id="PF06124">
    <property type="entry name" value="DUF960"/>
    <property type="match status" value="1"/>
</dbReference>
<sequence>MEARKMFSTDRYVTRGVNEVVPIELQRMLWSILEKRQVRGDQLDHLQIFELSAEWVDGEPLQKVLNRQEQPFHEEVIYVDHTENLAIGVTVWIIDSGEYSTALLAEEY</sequence>
<organism evidence="1 2">
    <name type="scientific">Brevibacillus invocatus</name>
    <dbReference type="NCBI Taxonomy" id="173959"/>
    <lineage>
        <taxon>Bacteria</taxon>
        <taxon>Bacillati</taxon>
        <taxon>Bacillota</taxon>
        <taxon>Bacilli</taxon>
        <taxon>Bacillales</taxon>
        <taxon>Paenibacillaceae</taxon>
        <taxon>Brevibacillus</taxon>
    </lineage>
</organism>
<dbReference type="RefSeq" id="WP_103108904.1">
    <property type="nucleotide sequence ID" value="NZ_CBCSBE010000044.1"/>
</dbReference>